<name>A0A3P6QDJ6_DIBLA</name>
<gene>
    <name evidence="8" type="ORF">DILT_LOCUS110</name>
</gene>
<keyword evidence="9" id="KW-1185">Reference proteome</keyword>
<keyword evidence="3 5" id="KW-0371">Homeobox</keyword>
<dbReference type="GO" id="GO:0000977">
    <property type="term" value="F:RNA polymerase II transcription regulatory region sequence-specific DNA binding"/>
    <property type="evidence" value="ECO:0007669"/>
    <property type="project" value="TreeGrafter"/>
</dbReference>
<proteinExistence type="predicted"/>
<dbReference type="InterPro" id="IPR009057">
    <property type="entry name" value="Homeodomain-like_sf"/>
</dbReference>
<evidence type="ECO:0000256" key="1">
    <source>
        <dbReference type="ARBA" id="ARBA00004123"/>
    </source>
</evidence>
<keyword evidence="2 5" id="KW-0238">DNA-binding</keyword>
<evidence type="ECO:0000259" key="7">
    <source>
        <dbReference type="PROSITE" id="PS50071"/>
    </source>
</evidence>
<dbReference type="GO" id="GO:0030182">
    <property type="term" value="P:neuron differentiation"/>
    <property type="evidence" value="ECO:0007669"/>
    <property type="project" value="TreeGrafter"/>
</dbReference>
<dbReference type="GO" id="GO:0000981">
    <property type="term" value="F:DNA-binding transcription factor activity, RNA polymerase II-specific"/>
    <property type="evidence" value="ECO:0007669"/>
    <property type="project" value="TreeGrafter"/>
</dbReference>
<sequence length="72" mass="8288">MEGLCLNAMARQKRIRTSFKHSQLRAMKAFFAINHNPDGKDLKVLSERTGLSKRVLQVSAYCLRAELRSHEE</sequence>
<dbReference type="Pfam" id="PF00046">
    <property type="entry name" value="Homeodomain"/>
    <property type="match status" value="1"/>
</dbReference>
<dbReference type="Gene3D" id="1.10.10.60">
    <property type="entry name" value="Homeodomain-like"/>
    <property type="match status" value="1"/>
</dbReference>
<dbReference type="PROSITE" id="PS50071">
    <property type="entry name" value="HOMEOBOX_2"/>
    <property type="match status" value="1"/>
</dbReference>
<dbReference type="OrthoDB" id="9990008at2759"/>
<dbReference type="InterPro" id="IPR001356">
    <property type="entry name" value="HD"/>
</dbReference>
<feature type="DNA-binding region" description="Homeobox" evidence="5">
    <location>
        <begin position="12"/>
        <end position="71"/>
    </location>
</feature>
<evidence type="ECO:0000256" key="3">
    <source>
        <dbReference type="ARBA" id="ARBA00023155"/>
    </source>
</evidence>
<dbReference type="SUPFAM" id="SSF46689">
    <property type="entry name" value="Homeodomain-like"/>
    <property type="match status" value="1"/>
</dbReference>
<evidence type="ECO:0000256" key="2">
    <source>
        <dbReference type="ARBA" id="ARBA00023125"/>
    </source>
</evidence>
<reference evidence="8 9" key="1">
    <citation type="submission" date="2018-11" db="EMBL/GenBank/DDBJ databases">
        <authorList>
            <consortium name="Pathogen Informatics"/>
        </authorList>
    </citation>
    <scope>NUCLEOTIDE SEQUENCE [LARGE SCALE GENOMIC DNA]</scope>
</reference>
<evidence type="ECO:0000313" key="8">
    <source>
        <dbReference type="EMBL" id="VDK30131.1"/>
    </source>
</evidence>
<dbReference type="PANTHER" id="PTHR24208:SF168">
    <property type="entry name" value="PROTEIN APTEROUS"/>
    <property type="match status" value="1"/>
</dbReference>
<accession>A0A3P6QDJ6</accession>
<protein>
    <recommendedName>
        <fullName evidence="7">Homeobox domain-containing protein</fullName>
    </recommendedName>
</protein>
<dbReference type="SMART" id="SM00389">
    <property type="entry name" value="HOX"/>
    <property type="match status" value="1"/>
</dbReference>
<evidence type="ECO:0000256" key="4">
    <source>
        <dbReference type="ARBA" id="ARBA00023242"/>
    </source>
</evidence>
<evidence type="ECO:0000256" key="5">
    <source>
        <dbReference type="PROSITE-ProRule" id="PRU00108"/>
    </source>
</evidence>
<keyword evidence="4 5" id="KW-0539">Nucleus</keyword>
<organism evidence="8 9">
    <name type="scientific">Dibothriocephalus latus</name>
    <name type="common">Fish tapeworm</name>
    <name type="synonym">Diphyllobothrium latum</name>
    <dbReference type="NCBI Taxonomy" id="60516"/>
    <lineage>
        <taxon>Eukaryota</taxon>
        <taxon>Metazoa</taxon>
        <taxon>Spiralia</taxon>
        <taxon>Lophotrochozoa</taxon>
        <taxon>Platyhelminthes</taxon>
        <taxon>Cestoda</taxon>
        <taxon>Eucestoda</taxon>
        <taxon>Diphyllobothriidea</taxon>
        <taxon>Diphyllobothriidae</taxon>
        <taxon>Dibothriocephalus</taxon>
    </lineage>
</organism>
<dbReference type="AlphaFoldDB" id="A0A3P6QDJ6"/>
<dbReference type="InterPro" id="IPR050453">
    <property type="entry name" value="LIM_Homeobox_TF"/>
</dbReference>
<evidence type="ECO:0000256" key="6">
    <source>
        <dbReference type="RuleBase" id="RU000682"/>
    </source>
</evidence>
<dbReference type="Proteomes" id="UP000281553">
    <property type="component" value="Unassembled WGS sequence"/>
</dbReference>
<dbReference type="EMBL" id="UYRU01000400">
    <property type="protein sequence ID" value="VDK30131.1"/>
    <property type="molecule type" value="Genomic_DNA"/>
</dbReference>
<feature type="domain" description="Homeobox" evidence="7">
    <location>
        <begin position="10"/>
        <end position="70"/>
    </location>
</feature>
<comment type="subcellular location">
    <subcellularLocation>
        <location evidence="1 5 6">Nucleus</location>
    </subcellularLocation>
</comment>
<evidence type="ECO:0000313" key="9">
    <source>
        <dbReference type="Proteomes" id="UP000281553"/>
    </source>
</evidence>
<dbReference type="PANTHER" id="PTHR24208">
    <property type="entry name" value="LIM/HOMEOBOX PROTEIN LHX"/>
    <property type="match status" value="1"/>
</dbReference>
<dbReference type="GO" id="GO:0005634">
    <property type="term" value="C:nucleus"/>
    <property type="evidence" value="ECO:0007669"/>
    <property type="project" value="UniProtKB-SubCell"/>
</dbReference>